<organism evidence="1 2">
    <name type="scientific">Coemansia linderi</name>
    <dbReference type="NCBI Taxonomy" id="2663919"/>
    <lineage>
        <taxon>Eukaryota</taxon>
        <taxon>Fungi</taxon>
        <taxon>Fungi incertae sedis</taxon>
        <taxon>Zoopagomycota</taxon>
        <taxon>Kickxellomycotina</taxon>
        <taxon>Kickxellomycetes</taxon>
        <taxon>Kickxellales</taxon>
        <taxon>Kickxellaceae</taxon>
        <taxon>Coemansia</taxon>
    </lineage>
</organism>
<name>A0ACC1K9I9_9FUNG</name>
<protein>
    <submittedName>
        <fullName evidence="1">Uncharacterized protein</fullName>
    </submittedName>
</protein>
<dbReference type="EMBL" id="JANBUK010001956">
    <property type="protein sequence ID" value="KAJ2776414.1"/>
    <property type="molecule type" value="Genomic_DNA"/>
</dbReference>
<proteinExistence type="predicted"/>
<sequence>MGTLTNDLKASARFVGTFHSVMSIGGLVGIELVTEIPHHYTTSNTLTYVAFGMSMVSFMILTWVVTRITETNDWSLGRMQNSSTHDTLMSPDMSSETVAVVAEVKYQHINV</sequence>
<dbReference type="Proteomes" id="UP001140066">
    <property type="component" value="Unassembled WGS sequence"/>
</dbReference>
<evidence type="ECO:0000313" key="1">
    <source>
        <dbReference type="EMBL" id="KAJ2776414.1"/>
    </source>
</evidence>
<gene>
    <name evidence="1" type="ORF">GGI18_004356</name>
</gene>
<keyword evidence="2" id="KW-1185">Reference proteome</keyword>
<accession>A0ACC1K9I9</accession>
<evidence type="ECO:0000313" key="2">
    <source>
        <dbReference type="Proteomes" id="UP001140066"/>
    </source>
</evidence>
<reference evidence="1" key="1">
    <citation type="submission" date="2022-07" db="EMBL/GenBank/DDBJ databases">
        <title>Phylogenomic reconstructions and comparative analyses of Kickxellomycotina fungi.</title>
        <authorList>
            <person name="Reynolds N.K."/>
            <person name="Stajich J.E."/>
            <person name="Barry K."/>
            <person name="Grigoriev I.V."/>
            <person name="Crous P."/>
            <person name="Smith M.E."/>
        </authorList>
    </citation>
    <scope>NUCLEOTIDE SEQUENCE</scope>
    <source>
        <strain evidence="1">BCRC 34191</strain>
    </source>
</reference>
<comment type="caution">
    <text evidence="1">The sequence shown here is derived from an EMBL/GenBank/DDBJ whole genome shotgun (WGS) entry which is preliminary data.</text>
</comment>